<evidence type="ECO:0000256" key="2">
    <source>
        <dbReference type="SAM" id="Phobius"/>
    </source>
</evidence>
<keyword evidence="2" id="KW-0812">Transmembrane</keyword>
<protein>
    <submittedName>
        <fullName evidence="3">Uncharacterized protein</fullName>
    </submittedName>
</protein>
<evidence type="ECO:0000313" key="4">
    <source>
        <dbReference type="Proteomes" id="UP000830671"/>
    </source>
</evidence>
<feature type="transmembrane region" description="Helical" evidence="2">
    <location>
        <begin position="151"/>
        <end position="176"/>
    </location>
</feature>
<gene>
    <name evidence="3" type="ORF">CLUP02_09718</name>
</gene>
<feature type="region of interest" description="Disordered" evidence="1">
    <location>
        <begin position="212"/>
        <end position="232"/>
    </location>
</feature>
<organism evidence="3 4">
    <name type="scientific">Colletotrichum lupini</name>
    <dbReference type="NCBI Taxonomy" id="145971"/>
    <lineage>
        <taxon>Eukaryota</taxon>
        <taxon>Fungi</taxon>
        <taxon>Dikarya</taxon>
        <taxon>Ascomycota</taxon>
        <taxon>Pezizomycotina</taxon>
        <taxon>Sordariomycetes</taxon>
        <taxon>Hypocreomycetidae</taxon>
        <taxon>Glomerellales</taxon>
        <taxon>Glomerellaceae</taxon>
        <taxon>Colletotrichum</taxon>
        <taxon>Colletotrichum acutatum species complex</taxon>
    </lineage>
</organism>
<feature type="region of interest" description="Disordered" evidence="1">
    <location>
        <begin position="244"/>
        <end position="312"/>
    </location>
</feature>
<dbReference type="EMBL" id="CP019477">
    <property type="protein sequence ID" value="UQC84222.1"/>
    <property type="molecule type" value="Genomic_DNA"/>
</dbReference>
<name>A0A9Q8SVA7_9PEZI</name>
<feature type="region of interest" description="Disordered" evidence="1">
    <location>
        <begin position="514"/>
        <end position="563"/>
    </location>
</feature>
<feature type="transmembrane region" description="Helical" evidence="2">
    <location>
        <begin position="77"/>
        <end position="96"/>
    </location>
</feature>
<accession>A0A9Q8SVA7</accession>
<keyword evidence="2" id="KW-0472">Membrane</keyword>
<feature type="compositionally biased region" description="Basic residues" evidence="1">
    <location>
        <begin position="526"/>
        <end position="543"/>
    </location>
</feature>
<dbReference type="GeneID" id="73343706"/>
<dbReference type="RefSeq" id="XP_049145840.1">
    <property type="nucleotide sequence ID" value="XM_049288696.1"/>
</dbReference>
<feature type="transmembrane region" description="Helical" evidence="2">
    <location>
        <begin position="48"/>
        <end position="71"/>
    </location>
</feature>
<reference evidence="3" key="1">
    <citation type="journal article" date="2021" name="Mol. Plant Microbe Interact.">
        <title>Complete Genome Sequence of the Plant-Pathogenic Fungus Colletotrichum lupini.</title>
        <authorList>
            <person name="Baroncelli R."/>
            <person name="Pensec F."/>
            <person name="Da Lio D."/>
            <person name="Boufleur T."/>
            <person name="Vicente I."/>
            <person name="Sarrocco S."/>
            <person name="Picot A."/>
            <person name="Baraldi E."/>
            <person name="Sukno S."/>
            <person name="Thon M."/>
            <person name="Le Floch G."/>
        </authorList>
    </citation>
    <scope>NUCLEOTIDE SEQUENCE</scope>
    <source>
        <strain evidence="3">IMI 504893</strain>
    </source>
</reference>
<dbReference type="Proteomes" id="UP000830671">
    <property type="component" value="Chromosome 5"/>
</dbReference>
<dbReference type="AlphaFoldDB" id="A0A9Q8SVA7"/>
<feature type="transmembrane region" description="Helical" evidence="2">
    <location>
        <begin position="116"/>
        <end position="139"/>
    </location>
</feature>
<proteinExistence type="predicted"/>
<keyword evidence="2" id="KW-1133">Transmembrane helix</keyword>
<feature type="region of interest" description="Disordered" evidence="1">
    <location>
        <begin position="1"/>
        <end position="27"/>
    </location>
</feature>
<evidence type="ECO:0000256" key="1">
    <source>
        <dbReference type="SAM" id="MobiDB-lite"/>
    </source>
</evidence>
<dbReference type="KEGG" id="clup:CLUP02_09718"/>
<keyword evidence="4" id="KW-1185">Reference proteome</keyword>
<sequence>MSAPESYQLESLASDGDGVKPTSPTASIDPANVRWMNQGDRRWEVCKIVTRLVGTLLCAIILIIMMAWYGYPPWDNYSVWPWLCLPGALPSFMWDLGEFLTICARHGRGITPKAHIGLELIISILGFIGGGWLAFQLGIQEDDQIGNNPLNLALVECIFMLLSATIHMALFIRACIERSREIRRRRPRVMYIPETGQTVYVVAKPFPKLPTWKSQSTRAQSFPRSPQSPLNNSLRHHFAQLQEEMPPPLPDRPGDQSPSSASSIKRKPLPGAGIPSRTIPAGGDSRDRHLRPNMRPPPADYEPSAEELERMRRGDAQPQLILPGDVDFKFATSVTGMTPADASAREGKYRVNMTQMPVVMGESSRGGSAGRTSIFMIGGTAFGGISWLRRTSQILGHFNSDGVDQKCQPLSAKQGAALARRQYSGCQGLVAPPTESPQYKDLTGYGTTDGWALGNECPLVRTFGSSPLAHRPPSCLSSAVRFPSPVQNACDLNMPPPTPILLTADLAARHSSDTLTFEHPPQPQWQRHHKPRDHPPKNRPSRGLRRDERKHTPSPRQGAKGRT</sequence>
<evidence type="ECO:0000313" key="3">
    <source>
        <dbReference type="EMBL" id="UQC84222.1"/>
    </source>
</evidence>